<dbReference type="EMBL" id="BARS01050727">
    <property type="protein sequence ID" value="GAG50962.1"/>
    <property type="molecule type" value="Genomic_DNA"/>
</dbReference>
<gene>
    <name evidence="7" type="ORF">S01H1_75675</name>
</gene>
<dbReference type="NCBIfam" id="TIGR01145">
    <property type="entry name" value="ATP_synt_delta"/>
    <property type="match status" value="1"/>
</dbReference>
<evidence type="ECO:0000256" key="4">
    <source>
        <dbReference type="ARBA" id="ARBA00023065"/>
    </source>
</evidence>
<evidence type="ECO:0000256" key="5">
    <source>
        <dbReference type="ARBA" id="ARBA00023136"/>
    </source>
</evidence>
<keyword evidence="6" id="KW-0066">ATP synthesis</keyword>
<reference evidence="7" key="1">
    <citation type="journal article" date="2014" name="Front. Microbiol.">
        <title>High frequency of phylogenetically diverse reductive dehalogenase-homologous genes in deep subseafloor sedimentary metagenomes.</title>
        <authorList>
            <person name="Kawai M."/>
            <person name="Futagami T."/>
            <person name="Toyoda A."/>
            <person name="Takaki Y."/>
            <person name="Nishi S."/>
            <person name="Hori S."/>
            <person name="Arai W."/>
            <person name="Tsubouchi T."/>
            <person name="Morono Y."/>
            <person name="Uchiyama I."/>
            <person name="Ito T."/>
            <person name="Fujiyama A."/>
            <person name="Inagaki F."/>
            <person name="Takami H."/>
        </authorList>
    </citation>
    <scope>NUCLEOTIDE SEQUENCE</scope>
    <source>
        <strain evidence="7">Expedition CK06-06</strain>
    </source>
</reference>
<keyword evidence="4" id="KW-0406">Ion transport</keyword>
<proteinExistence type="inferred from homology"/>
<organism evidence="7">
    <name type="scientific">marine sediment metagenome</name>
    <dbReference type="NCBI Taxonomy" id="412755"/>
    <lineage>
        <taxon>unclassified sequences</taxon>
        <taxon>metagenomes</taxon>
        <taxon>ecological metagenomes</taxon>
    </lineage>
</organism>
<comment type="subcellular location">
    <subcellularLocation>
        <location evidence="1">Membrane</location>
    </subcellularLocation>
</comment>
<keyword evidence="5" id="KW-0472">Membrane</keyword>
<protein>
    <recommendedName>
        <fullName evidence="8">ATP synthase F(1) sector subunit delta</fullName>
    </recommendedName>
</protein>
<comment type="caution">
    <text evidence="7">The sequence shown here is derived from an EMBL/GenBank/DDBJ whole genome shotgun (WGS) entry which is preliminary data.</text>
</comment>
<dbReference type="GO" id="GO:0016020">
    <property type="term" value="C:membrane"/>
    <property type="evidence" value="ECO:0007669"/>
    <property type="project" value="UniProtKB-SubCell"/>
</dbReference>
<dbReference type="PANTHER" id="PTHR11910">
    <property type="entry name" value="ATP SYNTHASE DELTA CHAIN"/>
    <property type="match status" value="1"/>
</dbReference>
<dbReference type="AlphaFoldDB" id="X0YWM2"/>
<dbReference type="Pfam" id="PF00213">
    <property type="entry name" value="OSCP"/>
    <property type="match status" value="1"/>
</dbReference>
<dbReference type="InterPro" id="IPR000711">
    <property type="entry name" value="ATPase_OSCP/dsu"/>
</dbReference>
<sequence>MKYSPRQYAQALYESLREIEDVDSVFKNFYTILLRNNDLKLINKVIEKIEEIDKEERGVIEVEVTGAKEIDKDLVLKLREIIGNKTEIKEKIDPDLIGGLKIQINDLLIDGSIKGKLNKLRQSLKY</sequence>
<evidence type="ECO:0000256" key="6">
    <source>
        <dbReference type="ARBA" id="ARBA00023310"/>
    </source>
</evidence>
<name>X0YWM2_9ZZZZ</name>
<accession>X0YWM2</accession>
<evidence type="ECO:0000313" key="7">
    <source>
        <dbReference type="EMBL" id="GAG50962.1"/>
    </source>
</evidence>
<keyword evidence="2" id="KW-0813">Transport</keyword>
<evidence type="ECO:0000256" key="1">
    <source>
        <dbReference type="ARBA" id="ARBA00004370"/>
    </source>
</evidence>
<evidence type="ECO:0008006" key="8">
    <source>
        <dbReference type="Google" id="ProtNLM"/>
    </source>
</evidence>
<evidence type="ECO:0000256" key="2">
    <source>
        <dbReference type="ARBA" id="ARBA00022448"/>
    </source>
</evidence>
<dbReference type="HAMAP" id="MF_01416">
    <property type="entry name" value="ATP_synth_delta_bact"/>
    <property type="match status" value="1"/>
</dbReference>
<keyword evidence="3" id="KW-0375">Hydrogen ion transport</keyword>
<dbReference type="GO" id="GO:0046933">
    <property type="term" value="F:proton-transporting ATP synthase activity, rotational mechanism"/>
    <property type="evidence" value="ECO:0007669"/>
    <property type="project" value="InterPro"/>
</dbReference>
<evidence type="ECO:0000256" key="3">
    <source>
        <dbReference type="ARBA" id="ARBA00022781"/>
    </source>
</evidence>